<feature type="region of interest" description="Disordered" evidence="1">
    <location>
        <begin position="1"/>
        <end position="23"/>
    </location>
</feature>
<gene>
    <name evidence="2" type="ORF">AACH06_25695</name>
</gene>
<evidence type="ECO:0000256" key="1">
    <source>
        <dbReference type="SAM" id="MobiDB-lite"/>
    </source>
</evidence>
<dbReference type="RefSeq" id="WP_341428662.1">
    <property type="nucleotide sequence ID" value="NZ_JBBUTG010000026.1"/>
</dbReference>
<keyword evidence="3" id="KW-1185">Reference proteome</keyword>
<accession>A0ABU9BWV5</accession>
<sequence>MRHSLATTFKNRPKGLRSETPLSDDQIRAVAPSIFADGAHSSRSERYAYIPTSSVLQGLRNEGFAPFMVVQARTLDDGKREHTKHMIRLRHASQINTTEANEIILINSHDGTTSYQMFAGMLRFVCCNGLVCGENISDIRIPHKGNVVDRVIGGAFEVLDGFTRVVEEREAMGAAQLSPDEQTIFAEAALSLKYDPESLTPPPITPAQLLRPRRVADVGPDAWTTMNRVQENMIQGGLVGRSATGQRTRTRAVTSIDTNIKLNRALWMLADKMAKLKG</sequence>
<comment type="caution">
    <text evidence="2">The sequence shown here is derived from an EMBL/GenBank/DDBJ whole genome shotgun (WGS) entry which is preliminary data.</text>
</comment>
<proteinExistence type="predicted"/>
<dbReference type="Proteomes" id="UP001371218">
    <property type="component" value="Unassembled WGS sequence"/>
</dbReference>
<name>A0ABU9BWV5_9BURK</name>
<protein>
    <submittedName>
        <fullName evidence="2">DUF932 domain-containing protein</fullName>
    </submittedName>
</protein>
<dbReference type="InterPro" id="IPR026325">
    <property type="entry name" value="DUF932"/>
</dbReference>
<feature type="compositionally biased region" description="Polar residues" evidence="1">
    <location>
        <begin position="1"/>
        <end position="10"/>
    </location>
</feature>
<evidence type="ECO:0000313" key="3">
    <source>
        <dbReference type="Proteomes" id="UP001371218"/>
    </source>
</evidence>
<dbReference type="Pfam" id="PF06067">
    <property type="entry name" value="DUF932"/>
    <property type="match status" value="1"/>
</dbReference>
<reference evidence="2 3" key="1">
    <citation type="submission" date="2024-04" db="EMBL/GenBank/DDBJ databases">
        <title>Novel species of the genus Ideonella isolated from streams.</title>
        <authorList>
            <person name="Lu H."/>
        </authorList>
    </citation>
    <scope>NUCLEOTIDE SEQUENCE [LARGE SCALE GENOMIC DNA]</scope>
    <source>
        <strain evidence="2 3">DXS29W</strain>
    </source>
</reference>
<organism evidence="2 3">
    <name type="scientific">Ideonella lacteola</name>
    <dbReference type="NCBI Taxonomy" id="2984193"/>
    <lineage>
        <taxon>Bacteria</taxon>
        <taxon>Pseudomonadati</taxon>
        <taxon>Pseudomonadota</taxon>
        <taxon>Betaproteobacteria</taxon>
        <taxon>Burkholderiales</taxon>
        <taxon>Sphaerotilaceae</taxon>
        <taxon>Ideonella</taxon>
    </lineage>
</organism>
<evidence type="ECO:0000313" key="2">
    <source>
        <dbReference type="EMBL" id="MEK8034234.1"/>
    </source>
</evidence>
<dbReference type="EMBL" id="JBBUTG010000026">
    <property type="protein sequence ID" value="MEK8034234.1"/>
    <property type="molecule type" value="Genomic_DNA"/>
</dbReference>